<comment type="cofactor">
    <cofactor evidence="1">
        <name>Zn(2+)</name>
        <dbReference type="ChEBI" id="CHEBI:29105"/>
    </cofactor>
</comment>
<evidence type="ECO:0000256" key="4">
    <source>
        <dbReference type="ARBA" id="ARBA00022723"/>
    </source>
</evidence>
<proteinExistence type="predicted"/>
<dbReference type="Gene3D" id="3.10.450.350">
    <property type="match status" value="2"/>
</dbReference>
<accession>A0A420XHR8</accession>
<dbReference type="AlphaFoldDB" id="A0A420XHR8"/>
<feature type="domain" description="Csd3-like second N-terminal" evidence="10">
    <location>
        <begin position="194"/>
        <end position="314"/>
    </location>
</feature>
<keyword evidence="7" id="KW-0482">Metalloprotease</keyword>
<dbReference type="Gene3D" id="2.70.70.10">
    <property type="entry name" value="Glucose Permease (Domain IIA)"/>
    <property type="match status" value="1"/>
</dbReference>
<keyword evidence="8" id="KW-0472">Membrane</keyword>
<evidence type="ECO:0000256" key="5">
    <source>
        <dbReference type="ARBA" id="ARBA00022801"/>
    </source>
</evidence>
<dbReference type="InterPro" id="IPR011055">
    <property type="entry name" value="Dup_hybrid_motif"/>
</dbReference>
<dbReference type="InterPro" id="IPR016047">
    <property type="entry name" value="M23ase_b-sheet_dom"/>
</dbReference>
<organism evidence="11 12">
    <name type="scientific">Otariodibacter oris</name>
    <dbReference type="NCBI Taxonomy" id="1032623"/>
    <lineage>
        <taxon>Bacteria</taxon>
        <taxon>Pseudomonadati</taxon>
        <taxon>Pseudomonadota</taxon>
        <taxon>Gammaproteobacteria</taxon>
        <taxon>Pasteurellales</taxon>
        <taxon>Pasteurellaceae</taxon>
        <taxon>Otariodibacter</taxon>
    </lineage>
</organism>
<dbReference type="GO" id="GO:0006508">
    <property type="term" value="P:proteolysis"/>
    <property type="evidence" value="ECO:0007669"/>
    <property type="project" value="UniProtKB-KW"/>
</dbReference>
<evidence type="ECO:0000256" key="2">
    <source>
        <dbReference type="ARBA" id="ARBA00004196"/>
    </source>
</evidence>
<dbReference type="GO" id="GO:0030313">
    <property type="term" value="C:cell envelope"/>
    <property type="evidence" value="ECO:0007669"/>
    <property type="project" value="UniProtKB-SubCell"/>
</dbReference>
<sequence>MQHVIFARDRRRKKNRIIVILFLVSVIFIFIAVMLSLKINSNNATDEINLSLSVDQINENATSYEDDFLLDDDLDDETIKRIQDEAAIDGAIDSFIDMAEEAIRIQQQFSYTVTDGDTLSNVLEQSGLGGDTAVSLEKQFPELVHLLPGQQFYWVLGKNNELDYMNWLISEKEEKIFERASDGQFSVKTVEKESVWKTEVIKGTIEDSLSTSLSQEGLSSRQIKQLATALQWQISMTKLQKGDQFSILVRREYVNDKVTELGNVEAIHLMSGNKSYYAIQADNGRYYNLHGETLGQVFSRYPLQSRARVSSPFNLRRLHPITRRISPHKGVDFGVPIGTPVIAPADGIIERVAYQANGAGRYITLKHGSQYTTVYMHLSKVLVKAGQNVKKGDRIALSGNTGRSTGPHLHYEFHINGQPVNPMTVKLPGTGSGLPTKERKSFLAKAKQIQTQLKF</sequence>
<dbReference type="EMBL" id="RBJC01000004">
    <property type="protein sequence ID" value="RKR76897.1"/>
    <property type="molecule type" value="Genomic_DNA"/>
</dbReference>
<feature type="domain" description="M23ase beta-sheet core" evidence="9">
    <location>
        <begin position="327"/>
        <end position="422"/>
    </location>
</feature>
<dbReference type="SUPFAM" id="SSF51261">
    <property type="entry name" value="Duplicated hybrid motif"/>
    <property type="match status" value="1"/>
</dbReference>
<dbReference type="Proteomes" id="UP000280099">
    <property type="component" value="Unassembled WGS sequence"/>
</dbReference>
<dbReference type="NCBIfam" id="NF008652">
    <property type="entry name" value="PRK11649.1"/>
    <property type="match status" value="1"/>
</dbReference>
<dbReference type="RefSeq" id="WP_121121116.1">
    <property type="nucleotide sequence ID" value="NZ_CP016604.1"/>
</dbReference>
<evidence type="ECO:0000256" key="8">
    <source>
        <dbReference type="SAM" id="Phobius"/>
    </source>
</evidence>
<dbReference type="PANTHER" id="PTHR21666">
    <property type="entry name" value="PEPTIDASE-RELATED"/>
    <property type="match status" value="1"/>
</dbReference>
<keyword evidence="3" id="KW-0645">Protease</keyword>
<evidence type="ECO:0000259" key="9">
    <source>
        <dbReference type="Pfam" id="PF01551"/>
    </source>
</evidence>
<evidence type="ECO:0000256" key="7">
    <source>
        <dbReference type="ARBA" id="ARBA00023049"/>
    </source>
</evidence>
<dbReference type="Pfam" id="PF19425">
    <property type="entry name" value="Csd3_N2"/>
    <property type="match status" value="1"/>
</dbReference>
<keyword evidence="5 11" id="KW-0378">Hydrolase</keyword>
<keyword evidence="8" id="KW-0812">Transmembrane</keyword>
<evidence type="ECO:0000313" key="11">
    <source>
        <dbReference type="EMBL" id="RKR76897.1"/>
    </source>
</evidence>
<dbReference type="PANTHER" id="PTHR21666:SF292">
    <property type="entry name" value="MUREIN DD-ENDOPEPTIDASE MEPM"/>
    <property type="match status" value="1"/>
</dbReference>
<dbReference type="OrthoDB" id="9805070at2"/>
<dbReference type="Pfam" id="PF01551">
    <property type="entry name" value="Peptidase_M23"/>
    <property type="match status" value="1"/>
</dbReference>
<reference evidence="11 12" key="1">
    <citation type="submission" date="2018-10" db="EMBL/GenBank/DDBJ databases">
        <title>Genomic Encyclopedia of Type Strains, Phase IV (KMG-IV): sequencing the most valuable type-strain genomes for metagenomic binning, comparative biology and taxonomic classification.</title>
        <authorList>
            <person name="Goeker M."/>
        </authorList>
    </citation>
    <scope>NUCLEOTIDE SEQUENCE [LARGE SCALE GENOMIC DNA]</scope>
    <source>
        <strain evidence="11 12">DSM 23800</strain>
    </source>
</reference>
<comment type="caution">
    <text evidence="11">The sequence shown here is derived from an EMBL/GenBank/DDBJ whole genome shotgun (WGS) entry which is preliminary data.</text>
</comment>
<dbReference type="GO" id="GO:0046872">
    <property type="term" value="F:metal ion binding"/>
    <property type="evidence" value="ECO:0007669"/>
    <property type="project" value="UniProtKB-KW"/>
</dbReference>
<gene>
    <name evidence="11" type="ORF">DES31_0206</name>
</gene>
<dbReference type="CDD" id="cd12797">
    <property type="entry name" value="M23_peptidase"/>
    <property type="match status" value="1"/>
</dbReference>
<evidence type="ECO:0000259" key="10">
    <source>
        <dbReference type="Pfam" id="PF19425"/>
    </source>
</evidence>
<dbReference type="FunFam" id="2.70.70.10:FF:000002">
    <property type="entry name" value="Murein DD-endopeptidase MepM"/>
    <property type="match status" value="1"/>
</dbReference>
<protein>
    <submittedName>
        <fullName evidence="11">Murein DD-endopeptidase MepM/ murein hydrolase activator NlpD</fullName>
    </submittedName>
</protein>
<dbReference type="GO" id="GO:0004222">
    <property type="term" value="F:metalloendopeptidase activity"/>
    <property type="evidence" value="ECO:0007669"/>
    <property type="project" value="TreeGrafter"/>
</dbReference>
<feature type="transmembrane region" description="Helical" evidence="8">
    <location>
        <begin position="17"/>
        <end position="37"/>
    </location>
</feature>
<keyword evidence="12" id="KW-1185">Reference proteome</keyword>
<evidence type="ECO:0000313" key="12">
    <source>
        <dbReference type="Proteomes" id="UP000280099"/>
    </source>
</evidence>
<evidence type="ECO:0000256" key="3">
    <source>
        <dbReference type="ARBA" id="ARBA00022670"/>
    </source>
</evidence>
<evidence type="ECO:0000256" key="6">
    <source>
        <dbReference type="ARBA" id="ARBA00022833"/>
    </source>
</evidence>
<comment type="subcellular location">
    <subcellularLocation>
        <location evidence="2">Cell envelope</location>
    </subcellularLocation>
</comment>
<keyword evidence="4" id="KW-0479">Metal-binding</keyword>
<keyword evidence="6" id="KW-0862">Zinc</keyword>
<dbReference type="InterPro" id="IPR050570">
    <property type="entry name" value="Cell_wall_metabolism_enzyme"/>
</dbReference>
<dbReference type="InterPro" id="IPR045834">
    <property type="entry name" value="Csd3_N2"/>
</dbReference>
<name>A0A420XHR8_9PAST</name>
<evidence type="ECO:0000256" key="1">
    <source>
        <dbReference type="ARBA" id="ARBA00001947"/>
    </source>
</evidence>
<keyword evidence="8" id="KW-1133">Transmembrane helix</keyword>